<dbReference type="AlphaFoldDB" id="A0A7N0T1R5"/>
<dbReference type="EC" id="1.16.3.1" evidence="3"/>
<dbReference type="GO" id="GO:0051537">
    <property type="term" value="F:2 iron, 2 sulfur cluster binding"/>
    <property type="evidence" value="ECO:0007669"/>
    <property type="project" value="TreeGrafter"/>
</dbReference>
<dbReference type="SMART" id="SM01219">
    <property type="entry name" value="Frataxin_Cyay"/>
    <property type="match status" value="1"/>
</dbReference>
<dbReference type="GO" id="GO:0034986">
    <property type="term" value="F:iron chaperone activity"/>
    <property type="evidence" value="ECO:0007669"/>
    <property type="project" value="TreeGrafter"/>
</dbReference>
<reference evidence="13" key="1">
    <citation type="submission" date="2021-01" db="UniProtKB">
        <authorList>
            <consortium name="EnsemblPlants"/>
        </authorList>
    </citation>
    <scope>IDENTIFICATION</scope>
</reference>
<dbReference type="PROSITE" id="PS01344">
    <property type="entry name" value="FRATAXIN_1"/>
    <property type="match status" value="1"/>
</dbReference>
<evidence type="ECO:0000256" key="10">
    <source>
        <dbReference type="ARBA" id="ARBA00023065"/>
    </source>
</evidence>
<dbReference type="Gene3D" id="3.30.920.10">
    <property type="entry name" value="Frataxin/CyaY"/>
    <property type="match status" value="1"/>
</dbReference>
<dbReference type="InterPro" id="IPR017789">
    <property type="entry name" value="Frataxin"/>
</dbReference>
<dbReference type="PRINTS" id="PR00904">
    <property type="entry name" value="FRATAXIN"/>
</dbReference>
<dbReference type="GO" id="GO:0008199">
    <property type="term" value="F:ferric iron binding"/>
    <property type="evidence" value="ECO:0007669"/>
    <property type="project" value="InterPro"/>
</dbReference>
<dbReference type="GO" id="GO:0005739">
    <property type="term" value="C:mitochondrion"/>
    <property type="evidence" value="ECO:0007669"/>
    <property type="project" value="UniProtKB-SubCell"/>
</dbReference>
<keyword evidence="8" id="KW-0560">Oxidoreductase</keyword>
<dbReference type="InterPro" id="IPR036524">
    <property type="entry name" value="Frataxin/CyaY_sf"/>
</dbReference>
<dbReference type="CDD" id="cd00503">
    <property type="entry name" value="Frataxin"/>
    <property type="match status" value="1"/>
</dbReference>
<evidence type="ECO:0000256" key="11">
    <source>
        <dbReference type="ARBA" id="ARBA00023128"/>
    </source>
</evidence>
<evidence type="ECO:0000256" key="9">
    <source>
        <dbReference type="ARBA" id="ARBA00023004"/>
    </source>
</evidence>
<evidence type="ECO:0000256" key="6">
    <source>
        <dbReference type="ARBA" id="ARBA00022496"/>
    </source>
</evidence>
<dbReference type="PANTHER" id="PTHR16821">
    <property type="entry name" value="FRATAXIN"/>
    <property type="match status" value="1"/>
</dbReference>
<evidence type="ECO:0000256" key="3">
    <source>
        <dbReference type="ARBA" id="ARBA00013107"/>
    </source>
</evidence>
<comment type="catalytic activity">
    <reaction evidence="12">
        <text>4 Fe(2+) + O2 + 4 H(+) = 4 Fe(3+) + 2 H2O</text>
        <dbReference type="Rhea" id="RHEA:11148"/>
        <dbReference type="ChEBI" id="CHEBI:15377"/>
        <dbReference type="ChEBI" id="CHEBI:15378"/>
        <dbReference type="ChEBI" id="CHEBI:15379"/>
        <dbReference type="ChEBI" id="CHEBI:29033"/>
        <dbReference type="ChEBI" id="CHEBI:29034"/>
        <dbReference type="EC" id="1.16.3.1"/>
    </reaction>
</comment>
<protein>
    <recommendedName>
        <fullName evidence="3">ferroxidase</fullName>
        <ecNumber evidence="3">1.16.3.1</ecNumber>
    </recommendedName>
</protein>
<keyword evidence="7" id="KW-0809">Transit peptide</keyword>
<organism evidence="13 14">
    <name type="scientific">Kalanchoe fedtschenkoi</name>
    <name type="common">Lavender scallops</name>
    <name type="synonym">South American air plant</name>
    <dbReference type="NCBI Taxonomy" id="63787"/>
    <lineage>
        <taxon>Eukaryota</taxon>
        <taxon>Viridiplantae</taxon>
        <taxon>Streptophyta</taxon>
        <taxon>Embryophyta</taxon>
        <taxon>Tracheophyta</taxon>
        <taxon>Spermatophyta</taxon>
        <taxon>Magnoliopsida</taxon>
        <taxon>eudicotyledons</taxon>
        <taxon>Gunneridae</taxon>
        <taxon>Pentapetalae</taxon>
        <taxon>Saxifragales</taxon>
        <taxon>Crassulaceae</taxon>
        <taxon>Kalanchoe</taxon>
    </lineage>
</organism>
<dbReference type="InterPro" id="IPR002908">
    <property type="entry name" value="Frataxin/CyaY"/>
</dbReference>
<dbReference type="Pfam" id="PF01491">
    <property type="entry name" value="Frataxin_Cyay"/>
    <property type="match status" value="1"/>
</dbReference>
<comment type="subcellular location">
    <subcellularLocation>
        <location evidence="1">Mitochondrion</location>
    </subcellularLocation>
</comment>
<dbReference type="EnsemblPlants" id="Kaladp0018s0134.1.v1.1">
    <property type="protein sequence ID" value="Kaladp0018s0134.1.v1.1"/>
    <property type="gene ID" value="Kaladp0018s0134.v1.1"/>
</dbReference>
<dbReference type="GO" id="GO:0004322">
    <property type="term" value="F:ferroxidase activity"/>
    <property type="evidence" value="ECO:0007669"/>
    <property type="project" value="UniProtKB-EC"/>
</dbReference>
<evidence type="ECO:0000313" key="14">
    <source>
        <dbReference type="Proteomes" id="UP000594263"/>
    </source>
</evidence>
<evidence type="ECO:0000256" key="4">
    <source>
        <dbReference type="ARBA" id="ARBA00022434"/>
    </source>
</evidence>
<sequence length="211" mass="23496">MPLLIAAFSRSSPSPPLHRAMAASKILFLKRISPAARFISFSQSSSSVSRIVLEGCTASNANVGSVLNQNIDPPQAFSRRPFSSDTDFQGPAPVNYHLLLPEDEYHRVADSTIQYLLEKFEEYGDSVQIDGFDIDYGNQVLTLKLGSSGTYVLNKQTPNRQLWLSSPVSGPSRFDWDKGTRAWIYRRTKANLFSLFETELEQLCGSPINLS</sequence>
<dbReference type="NCBIfam" id="TIGR03422">
    <property type="entry name" value="mito_frataxin"/>
    <property type="match status" value="1"/>
</dbReference>
<evidence type="ECO:0000256" key="12">
    <source>
        <dbReference type="ARBA" id="ARBA00047990"/>
    </source>
</evidence>
<keyword evidence="6" id="KW-0410">Iron transport</keyword>
<keyword evidence="5" id="KW-0813">Transport</keyword>
<evidence type="ECO:0000256" key="5">
    <source>
        <dbReference type="ARBA" id="ARBA00022448"/>
    </source>
</evidence>
<dbReference type="SUPFAM" id="SSF55387">
    <property type="entry name" value="Frataxin/Nqo15-like"/>
    <property type="match status" value="1"/>
</dbReference>
<dbReference type="NCBIfam" id="TIGR03421">
    <property type="entry name" value="FeS_CyaY"/>
    <property type="match status" value="1"/>
</dbReference>
<evidence type="ECO:0000256" key="8">
    <source>
        <dbReference type="ARBA" id="ARBA00023002"/>
    </source>
</evidence>
<dbReference type="GO" id="GO:0016226">
    <property type="term" value="P:iron-sulfur cluster assembly"/>
    <property type="evidence" value="ECO:0007669"/>
    <property type="project" value="InterPro"/>
</dbReference>
<dbReference type="Proteomes" id="UP000594263">
    <property type="component" value="Unplaced"/>
</dbReference>
<keyword evidence="10" id="KW-0406">Ion transport</keyword>
<dbReference type="GO" id="GO:0008198">
    <property type="term" value="F:ferrous iron binding"/>
    <property type="evidence" value="ECO:0007669"/>
    <property type="project" value="TreeGrafter"/>
</dbReference>
<proteinExistence type="inferred from homology"/>
<keyword evidence="4" id="KW-0409">Iron storage</keyword>
<dbReference type="FunFam" id="3.30.920.10:FF:000003">
    <property type="entry name" value="Frataxin, mitochondrial"/>
    <property type="match status" value="1"/>
</dbReference>
<evidence type="ECO:0000256" key="7">
    <source>
        <dbReference type="ARBA" id="ARBA00022946"/>
    </source>
</evidence>
<comment type="similarity">
    <text evidence="2">Belongs to the frataxin family.</text>
</comment>
<dbReference type="GO" id="GO:0006879">
    <property type="term" value="P:intracellular iron ion homeostasis"/>
    <property type="evidence" value="ECO:0007669"/>
    <property type="project" value="UniProtKB-KW"/>
</dbReference>
<evidence type="ECO:0000256" key="2">
    <source>
        <dbReference type="ARBA" id="ARBA00008183"/>
    </source>
</evidence>
<accession>A0A7N0T1R5</accession>
<dbReference type="PROSITE" id="PS50810">
    <property type="entry name" value="FRATAXIN_2"/>
    <property type="match status" value="1"/>
</dbReference>
<dbReference type="PANTHER" id="PTHR16821:SF2">
    <property type="entry name" value="FRATAXIN, MITOCHONDRIAL"/>
    <property type="match status" value="1"/>
</dbReference>
<keyword evidence="9" id="KW-0408">Iron</keyword>
<name>A0A7N0T1R5_KALFE</name>
<dbReference type="InterPro" id="IPR020895">
    <property type="entry name" value="Frataxin_CS"/>
</dbReference>
<dbReference type="Gramene" id="Kaladp0018s0134.1.v1.1">
    <property type="protein sequence ID" value="Kaladp0018s0134.1.v1.1"/>
    <property type="gene ID" value="Kaladp0018s0134.v1.1"/>
</dbReference>
<evidence type="ECO:0000256" key="1">
    <source>
        <dbReference type="ARBA" id="ARBA00004173"/>
    </source>
</evidence>
<evidence type="ECO:0000313" key="13">
    <source>
        <dbReference type="EnsemblPlants" id="Kaladp0018s0134.1.v1.1"/>
    </source>
</evidence>
<keyword evidence="11" id="KW-0496">Mitochondrion</keyword>
<keyword evidence="14" id="KW-1185">Reference proteome</keyword>
<dbReference type="GO" id="GO:0006826">
    <property type="term" value="P:iron ion transport"/>
    <property type="evidence" value="ECO:0007669"/>
    <property type="project" value="UniProtKB-KW"/>
</dbReference>